<organism evidence="6 7">
    <name type="scientific">Schizosaccharomyces osmophilus</name>
    <dbReference type="NCBI Taxonomy" id="2545709"/>
    <lineage>
        <taxon>Eukaryota</taxon>
        <taxon>Fungi</taxon>
        <taxon>Dikarya</taxon>
        <taxon>Ascomycota</taxon>
        <taxon>Taphrinomycotina</taxon>
        <taxon>Schizosaccharomycetes</taxon>
        <taxon>Schizosaccharomycetales</taxon>
        <taxon>Schizosaccharomycetaceae</taxon>
        <taxon>Schizosaccharomyces</taxon>
    </lineage>
</organism>
<dbReference type="InterPro" id="IPR008978">
    <property type="entry name" value="HSP20-like_chaperone"/>
</dbReference>
<feature type="domain" description="SHSP" evidence="5">
    <location>
        <begin position="30"/>
        <end position="143"/>
    </location>
</feature>
<dbReference type="RefSeq" id="XP_056035247.1">
    <property type="nucleotide sequence ID" value="XM_056181304.1"/>
</dbReference>
<evidence type="ECO:0000256" key="3">
    <source>
        <dbReference type="RuleBase" id="RU003616"/>
    </source>
</evidence>
<keyword evidence="1" id="KW-0346">Stress response</keyword>
<dbReference type="Pfam" id="PF00011">
    <property type="entry name" value="HSP20"/>
    <property type="match status" value="1"/>
</dbReference>
<dbReference type="InterPro" id="IPR031107">
    <property type="entry name" value="Small_HSP"/>
</dbReference>
<dbReference type="GeneID" id="80875993"/>
<dbReference type="PROSITE" id="PS01031">
    <property type="entry name" value="SHSP"/>
    <property type="match status" value="1"/>
</dbReference>
<evidence type="ECO:0000256" key="1">
    <source>
        <dbReference type="ARBA" id="ARBA00023016"/>
    </source>
</evidence>
<feature type="region of interest" description="Disordered" evidence="4">
    <location>
        <begin position="73"/>
        <end position="92"/>
    </location>
</feature>
<gene>
    <name evidence="6" type="ORF">SOMG_02512</name>
</gene>
<accession>A0AAE9W7R6</accession>
<evidence type="ECO:0000259" key="5">
    <source>
        <dbReference type="PROSITE" id="PS01031"/>
    </source>
</evidence>
<feature type="compositionally biased region" description="Basic and acidic residues" evidence="4">
    <location>
        <begin position="78"/>
        <end position="92"/>
    </location>
</feature>
<reference evidence="6 7" key="1">
    <citation type="journal article" date="2023" name="G3 (Bethesda)">
        <title>A high-quality reference genome for the fission yeast Schizosaccharomyces osmophilus.</title>
        <authorList>
            <person name="Jia G.S."/>
            <person name="Zhang W.C."/>
            <person name="Liang Y."/>
            <person name="Liu X.H."/>
            <person name="Rhind N."/>
            <person name="Pidoux A."/>
            <person name="Brysch-Herzberg M."/>
            <person name="Du L.L."/>
        </authorList>
    </citation>
    <scope>NUCLEOTIDE SEQUENCE [LARGE SCALE GENOMIC DNA]</scope>
    <source>
        <strain evidence="6 7">CBS 15793</strain>
    </source>
</reference>
<protein>
    <submittedName>
        <fullName evidence="6">Hsp16-like protein</fullName>
    </submittedName>
</protein>
<evidence type="ECO:0000313" key="6">
    <source>
        <dbReference type="EMBL" id="WBW71004.1"/>
    </source>
</evidence>
<comment type="similarity">
    <text evidence="2 3">Belongs to the small heat shock protein (HSP20) family.</text>
</comment>
<dbReference type="SUPFAM" id="SSF49764">
    <property type="entry name" value="HSP20-like chaperones"/>
    <property type="match status" value="1"/>
</dbReference>
<evidence type="ECO:0000256" key="4">
    <source>
        <dbReference type="SAM" id="MobiDB-lite"/>
    </source>
</evidence>
<dbReference type="PANTHER" id="PTHR11527">
    <property type="entry name" value="HEAT-SHOCK PROTEIN 20 FAMILY MEMBER"/>
    <property type="match status" value="1"/>
</dbReference>
<proteinExistence type="inferred from homology"/>
<sequence>MSLQPFFDLYPFQDGLSDFLSYSPRVQRQDRAVDLSPAIDVHEGKDTVAVDVELPGVKKQDVQVHYDEGKLTISGKSVNERKSEGDRGNHRWSERRFGSFSRTISIPSRIDSDRIEAQFSNGILSVVLPKIEESRSKKQIAIN</sequence>
<name>A0AAE9W7R6_9SCHI</name>
<dbReference type="Gene3D" id="2.60.40.790">
    <property type="match status" value="1"/>
</dbReference>
<dbReference type="EMBL" id="CP115611">
    <property type="protein sequence ID" value="WBW71004.1"/>
    <property type="molecule type" value="Genomic_DNA"/>
</dbReference>
<evidence type="ECO:0000256" key="2">
    <source>
        <dbReference type="PROSITE-ProRule" id="PRU00285"/>
    </source>
</evidence>
<keyword evidence="7" id="KW-1185">Reference proteome</keyword>
<dbReference type="AlphaFoldDB" id="A0AAE9W7R6"/>
<dbReference type="InterPro" id="IPR002068">
    <property type="entry name" value="A-crystallin/Hsp20_dom"/>
</dbReference>
<dbReference type="Proteomes" id="UP001212411">
    <property type="component" value="Chromosome 1"/>
</dbReference>
<dbReference type="KEGG" id="som:SOMG_02512"/>
<evidence type="ECO:0000313" key="7">
    <source>
        <dbReference type="Proteomes" id="UP001212411"/>
    </source>
</evidence>
<dbReference type="CDD" id="cd06464">
    <property type="entry name" value="ACD_sHsps-like"/>
    <property type="match status" value="1"/>
</dbReference>